<evidence type="ECO:0000313" key="6">
    <source>
        <dbReference type="EMBL" id="WBL37357.1"/>
    </source>
</evidence>
<dbReference type="Pfam" id="PF00296">
    <property type="entry name" value="Bac_luciferase"/>
    <property type="match status" value="1"/>
</dbReference>
<dbReference type="InterPro" id="IPR011251">
    <property type="entry name" value="Luciferase-like_dom"/>
</dbReference>
<dbReference type="InterPro" id="IPR050172">
    <property type="entry name" value="SsuD_RutA_monooxygenase"/>
</dbReference>
<accession>A0ABY7M9X4</accession>
<dbReference type="InterPro" id="IPR019921">
    <property type="entry name" value="Lucif-like_OxRdtase_Rv2161c"/>
</dbReference>
<dbReference type="Proteomes" id="UP001212803">
    <property type="component" value="Chromosome"/>
</dbReference>
<evidence type="ECO:0000256" key="4">
    <source>
        <dbReference type="ARBA" id="ARBA00023033"/>
    </source>
</evidence>
<dbReference type="SUPFAM" id="SSF51679">
    <property type="entry name" value="Bacterial luciferase-like"/>
    <property type="match status" value="1"/>
</dbReference>
<evidence type="ECO:0000256" key="1">
    <source>
        <dbReference type="ARBA" id="ARBA00022630"/>
    </source>
</evidence>
<keyword evidence="4" id="KW-0503">Monooxygenase</keyword>
<dbReference type="InterPro" id="IPR036661">
    <property type="entry name" value="Luciferase-like_sf"/>
</dbReference>
<keyword evidence="7" id="KW-1185">Reference proteome</keyword>
<feature type="domain" description="Luciferase-like" evidence="5">
    <location>
        <begin position="16"/>
        <end position="231"/>
    </location>
</feature>
<dbReference type="EMBL" id="CP115149">
    <property type="protein sequence ID" value="WBL37357.1"/>
    <property type="molecule type" value="Genomic_DNA"/>
</dbReference>
<dbReference type="Gene3D" id="3.20.20.30">
    <property type="entry name" value="Luciferase-like domain"/>
    <property type="match status" value="1"/>
</dbReference>
<proteinExistence type="predicted"/>
<keyword evidence="1" id="KW-0285">Flavoprotein</keyword>
<evidence type="ECO:0000313" key="7">
    <source>
        <dbReference type="Proteomes" id="UP001212803"/>
    </source>
</evidence>
<dbReference type="RefSeq" id="WP_270057870.1">
    <property type="nucleotide sequence ID" value="NZ_CP115149.1"/>
</dbReference>
<reference evidence="6 7" key="1">
    <citation type="journal article" date="2023" name="ISME J.">
        <title>Thermophilic Dehalococcoidia with unusual traits shed light on an unexpected past.</title>
        <authorList>
            <person name="Palmer M."/>
            <person name="Covington J.K."/>
            <person name="Zhou E.M."/>
            <person name="Thomas S.C."/>
            <person name="Habib N."/>
            <person name="Seymour C.O."/>
            <person name="Lai D."/>
            <person name="Johnston J."/>
            <person name="Hashimi A."/>
            <person name="Jiao J.Y."/>
            <person name="Muok A.R."/>
            <person name="Liu L."/>
            <person name="Xian W.D."/>
            <person name="Zhi X.Y."/>
            <person name="Li M.M."/>
            <person name="Silva L.P."/>
            <person name="Bowen B.P."/>
            <person name="Louie K."/>
            <person name="Briegel A."/>
            <person name="Pett-Ridge J."/>
            <person name="Weber P.K."/>
            <person name="Tocheva E.I."/>
            <person name="Woyke T."/>
            <person name="Northen T.R."/>
            <person name="Mayali X."/>
            <person name="Li W.J."/>
            <person name="Hedlund B.P."/>
        </authorList>
    </citation>
    <scope>NUCLEOTIDE SEQUENCE [LARGE SCALE GENOMIC DNA]</scope>
    <source>
        <strain evidence="6 7">YIM 72310</strain>
    </source>
</reference>
<evidence type="ECO:0000256" key="3">
    <source>
        <dbReference type="ARBA" id="ARBA00023002"/>
    </source>
</evidence>
<protein>
    <submittedName>
        <fullName evidence="6">LLM class F420-dependent oxidoreductase</fullName>
    </submittedName>
</protein>
<name>A0ABY7M9X4_9CHLR</name>
<organism evidence="6 7">
    <name type="scientific">Tepidiforma flava</name>
    <dbReference type="NCBI Taxonomy" id="3004094"/>
    <lineage>
        <taxon>Bacteria</taxon>
        <taxon>Bacillati</taxon>
        <taxon>Chloroflexota</taxon>
        <taxon>Tepidiformia</taxon>
        <taxon>Tepidiformales</taxon>
        <taxon>Tepidiformaceae</taxon>
        <taxon>Tepidiforma</taxon>
    </lineage>
</organism>
<keyword evidence="2" id="KW-0288">FMN</keyword>
<evidence type="ECO:0000259" key="5">
    <source>
        <dbReference type="Pfam" id="PF00296"/>
    </source>
</evidence>
<dbReference type="NCBIfam" id="TIGR03619">
    <property type="entry name" value="F420_Rv2161c"/>
    <property type="match status" value="1"/>
</dbReference>
<gene>
    <name evidence="6" type="ORF">O0235_07225</name>
</gene>
<evidence type="ECO:0000256" key="2">
    <source>
        <dbReference type="ARBA" id="ARBA00022643"/>
    </source>
</evidence>
<sequence>MKYGLQMFPTDYAIPVTELGRAAEELGFESLFFPEHSHIPTSRRTPWPGGGELPREYSHTLDPFVACGAVAAVTKTLKVGTGVCLVMQRDPIMTAKEVASVDHLSGGRFLFGIGGGWNEEEMENHGTNPKLRWKILRERILAMKAIWTNDEAEFHGKFVNFDPIWQWPKPVQKPHPPILVGGAGPHTLDRVLEYGDGWMPIGGRTGQVLAGMVRELQERAKAAGRGPIPVSVFGVPPSKEVLEQYAEMGVDRVIFGVRPEGADQVIPALKRYAEVAGL</sequence>
<dbReference type="PANTHER" id="PTHR42847">
    <property type="entry name" value="ALKANESULFONATE MONOOXYGENASE"/>
    <property type="match status" value="1"/>
</dbReference>
<keyword evidence="3" id="KW-0560">Oxidoreductase</keyword>
<dbReference type="PANTHER" id="PTHR42847:SF4">
    <property type="entry name" value="ALKANESULFONATE MONOOXYGENASE-RELATED"/>
    <property type="match status" value="1"/>
</dbReference>